<feature type="region of interest" description="Disordered" evidence="2">
    <location>
        <begin position="883"/>
        <end position="906"/>
    </location>
</feature>
<sequence>MANGAEKDVEALLLRERVFRRRPGDIPYPLNYSSDLRNYDNWDHIFFKKCFQGLTMIQFDVPPETVLDIGCGSGIWVLEAAEQWQNSTIIGMDISENQPRLETLEPYKHLASRMNLDGLPFSSSHFDFVRMARIGLGVPEDEWQFVLEEVLRVMKPGAVLEILEEDLIFPYCRAARRRPRPTPLDVSILPTESLSSPRSSITAFSSSPWDRSQEDLVDSFLPKKSSLSTLQESPTSTLHFSPKSTFSHRSNTSSLIPRTSHLSSTISLPQINLFDNHPQDHSHLKAAWDAMLSHRFLAPQLITVLPFYLSSCFVDVMTHPTLHIPLPQNSSSDARISRPAKASLMIDPKEQFELKRAAAVRSSDSDENVNVRATSNNPNNLSAWAPMHLARAVGTVSACKEAIWEEYAKLYHIELPPTTTQARLKEGHRAVNSARTAVRESFDCAWGHWESDMTDRIGMRDNITFELLWTEPPGERPDWRVWRNNLDDNAFEGLSGTDHNLYTIMSDSEKPAATSAADEKKGSTLEADLTKYKTAAEIVNNVTKKLVELCVEGAKIIDLCIEGDKLLEQGTGAVYNKSVKGAKIPKGVAFPTTISINNVVSHFSPLASDPQSSQALAKDDVVKLHLGAHIDGFAAVSAETLVVGASAENPVTGRRADVIKAAWTAAEVAMRTVKVGNKNWAVTEAVGRVAQAWECKPVEGMLSCQQTQNVIDGKKRIILNPSETQKRDFEAATFAEEEVYGVDILVSSGEDGKARVEESRTTIYQRDSTITYQLKMKTSRAVFSEVQKKAGSFPFNVRVLEDEKRARMGLQEAVQHSLVKPYEVVYTPANTFVAAFHFTIALLPGGPAMITLPPVWYKPELVKTEKELEDEELKVLLARNLRESKKSKKKKAKAEGAEGGEEAKDT</sequence>
<feature type="region of interest" description="Disordered" evidence="2">
    <location>
        <begin position="232"/>
        <end position="255"/>
    </location>
</feature>
<feature type="compositionally biased region" description="Basic and acidic residues" evidence="2">
    <location>
        <begin position="893"/>
        <end position="906"/>
    </location>
</feature>
<dbReference type="NCBIfam" id="TIGR00495">
    <property type="entry name" value="crvDNA_42K"/>
    <property type="match status" value="1"/>
</dbReference>
<dbReference type="PANTHER" id="PTHR10804">
    <property type="entry name" value="PROTEASE FAMILY M24 METHIONYL AMINOPEPTIDASE, AMINOPEPTIDASE P"/>
    <property type="match status" value="1"/>
</dbReference>
<organism evidence="5 6">
    <name type="scientific">Collybiopsis confluens</name>
    <dbReference type="NCBI Taxonomy" id="2823264"/>
    <lineage>
        <taxon>Eukaryota</taxon>
        <taxon>Fungi</taxon>
        <taxon>Dikarya</taxon>
        <taxon>Basidiomycota</taxon>
        <taxon>Agaricomycotina</taxon>
        <taxon>Agaricomycetes</taxon>
        <taxon>Agaricomycetidae</taxon>
        <taxon>Agaricales</taxon>
        <taxon>Marasmiineae</taxon>
        <taxon>Omphalotaceae</taxon>
        <taxon>Collybiopsis</taxon>
    </lineage>
</organism>
<reference evidence="5 6" key="1">
    <citation type="journal article" date="2020" name="ISME J.">
        <title>Uncovering the hidden diversity of litter-decomposition mechanisms in mushroom-forming fungi.</title>
        <authorList>
            <person name="Floudas D."/>
            <person name="Bentzer J."/>
            <person name="Ahren D."/>
            <person name="Johansson T."/>
            <person name="Persson P."/>
            <person name="Tunlid A."/>
        </authorList>
    </citation>
    <scope>NUCLEOTIDE SEQUENCE [LARGE SCALE GENOMIC DNA]</scope>
    <source>
        <strain evidence="5 6">CBS 406.79</strain>
    </source>
</reference>
<feature type="domain" description="Methyltransferase" evidence="4">
    <location>
        <begin position="66"/>
        <end position="157"/>
    </location>
</feature>
<dbReference type="Gene3D" id="3.90.230.10">
    <property type="entry name" value="Creatinase/methionine aminopeptidase superfamily"/>
    <property type="match status" value="1"/>
</dbReference>
<evidence type="ECO:0000256" key="2">
    <source>
        <dbReference type="SAM" id="MobiDB-lite"/>
    </source>
</evidence>
<dbReference type="InterPro" id="IPR036005">
    <property type="entry name" value="Creatinase/aminopeptidase-like"/>
</dbReference>
<evidence type="ECO:0000313" key="5">
    <source>
        <dbReference type="EMBL" id="KAF5391689.1"/>
    </source>
</evidence>
<feature type="domain" description="Peptidase M24" evidence="3">
    <location>
        <begin position="531"/>
        <end position="692"/>
    </location>
</feature>
<dbReference type="InterPro" id="IPR000994">
    <property type="entry name" value="Pept_M24"/>
</dbReference>
<dbReference type="SUPFAM" id="SSF55920">
    <property type="entry name" value="Creatinase/aminopeptidase"/>
    <property type="match status" value="1"/>
</dbReference>
<dbReference type="Pfam" id="PF13649">
    <property type="entry name" value="Methyltransf_25"/>
    <property type="match status" value="1"/>
</dbReference>
<evidence type="ECO:0000259" key="3">
    <source>
        <dbReference type="Pfam" id="PF00557"/>
    </source>
</evidence>
<dbReference type="Pfam" id="PF00557">
    <property type="entry name" value="Peptidase_M24"/>
    <property type="match status" value="1"/>
</dbReference>
<dbReference type="Gene3D" id="3.40.50.150">
    <property type="entry name" value="Vaccinia Virus protein VP39"/>
    <property type="match status" value="1"/>
</dbReference>
<dbReference type="CDD" id="cd01089">
    <property type="entry name" value="PA2G4-like"/>
    <property type="match status" value="1"/>
</dbReference>
<evidence type="ECO:0000256" key="1">
    <source>
        <dbReference type="ARBA" id="ARBA00007319"/>
    </source>
</evidence>
<dbReference type="SUPFAM" id="SSF53335">
    <property type="entry name" value="S-adenosyl-L-methionine-dependent methyltransferases"/>
    <property type="match status" value="1"/>
</dbReference>
<dbReference type="InterPro" id="IPR041698">
    <property type="entry name" value="Methyltransf_25"/>
</dbReference>
<accession>A0A8H5MF92</accession>
<dbReference type="AlphaFoldDB" id="A0A8H5MF92"/>
<comment type="similarity">
    <text evidence="1">Belongs to the peptidase M24 family.</text>
</comment>
<dbReference type="CDD" id="cd02440">
    <property type="entry name" value="AdoMet_MTases"/>
    <property type="match status" value="1"/>
</dbReference>
<dbReference type="InterPro" id="IPR029063">
    <property type="entry name" value="SAM-dependent_MTases_sf"/>
</dbReference>
<evidence type="ECO:0000313" key="6">
    <source>
        <dbReference type="Proteomes" id="UP000518752"/>
    </source>
</evidence>
<keyword evidence="6" id="KW-1185">Reference proteome</keyword>
<dbReference type="FunFam" id="1.10.10.10:FF:000029">
    <property type="entry name" value="Proliferation-associated 2G4, a"/>
    <property type="match status" value="1"/>
</dbReference>
<evidence type="ECO:0000259" key="4">
    <source>
        <dbReference type="Pfam" id="PF13649"/>
    </source>
</evidence>
<dbReference type="EMBL" id="JAACJN010000009">
    <property type="protein sequence ID" value="KAF5391689.1"/>
    <property type="molecule type" value="Genomic_DNA"/>
</dbReference>
<dbReference type="InterPro" id="IPR004545">
    <property type="entry name" value="PA2G4"/>
</dbReference>
<dbReference type="InterPro" id="IPR047113">
    <property type="entry name" value="PA2G4/ARX1"/>
</dbReference>
<name>A0A8H5MF92_9AGAR</name>
<evidence type="ECO:0008006" key="7">
    <source>
        <dbReference type="Google" id="ProtNLM"/>
    </source>
</evidence>
<gene>
    <name evidence="5" type="ORF">D9757_002396</name>
</gene>
<comment type="caution">
    <text evidence="5">The sequence shown here is derived from an EMBL/GenBank/DDBJ whole genome shotgun (WGS) entry which is preliminary data.</text>
</comment>
<dbReference type="OrthoDB" id="5876363at2759"/>
<dbReference type="Proteomes" id="UP000518752">
    <property type="component" value="Unassembled WGS sequence"/>
</dbReference>
<dbReference type="InterPro" id="IPR036390">
    <property type="entry name" value="WH_DNA-bd_sf"/>
</dbReference>
<protein>
    <recommendedName>
        <fullName evidence="7">Peptidase M24 domain-containing protein</fullName>
    </recommendedName>
</protein>
<proteinExistence type="inferred from homology"/>
<dbReference type="SUPFAM" id="SSF46785">
    <property type="entry name" value="Winged helix' DNA-binding domain"/>
    <property type="match status" value="1"/>
</dbReference>
<dbReference type="InterPro" id="IPR036388">
    <property type="entry name" value="WH-like_DNA-bd_sf"/>
</dbReference>
<dbReference type="Gene3D" id="1.10.10.10">
    <property type="entry name" value="Winged helix-like DNA-binding domain superfamily/Winged helix DNA-binding domain"/>
    <property type="match status" value="1"/>
</dbReference>
<dbReference type="PANTHER" id="PTHR10804:SF11">
    <property type="entry name" value="PROLIFERATION-ASSOCIATED PROTEIN 2G4"/>
    <property type="match status" value="1"/>
</dbReference>